<dbReference type="GO" id="GO:0004413">
    <property type="term" value="F:homoserine kinase activity"/>
    <property type="evidence" value="ECO:0007669"/>
    <property type="project" value="TreeGrafter"/>
</dbReference>
<sequence>MVNPWQEQLDKFQNIANIGLRYYSFLSPASLKLLNYSENATYLVYDREQKEKFILRVCRPGYHTKKEIESELIWMDSIAKNSDLIVPLSIKGDNGEAIQEVNFAGNMYYCTVFEFLEGDAPDEDKEEELIEQFETLGEITARLHEHSISHRDELNSLPRLSWDFAAILGEKPKWARWQDGVGLTPERKQLLQRVSDKIEERLEAFGKGPERYGLIHGDLRLANLLVDGKTIKIIDFDDCGFGWYLYDLATALSFIEHKDYVPELVEKWVKGYRKVRPLSEEEEQEIPTFIMMRRLQLISWIGSRDNETSRAMGAQYSIDTDPLAKAYLEKF</sequence>
<organism evidence="3 4">
    <name type="scientific">Compostibacillus humi</name>
    <dbReference type="NCBI Taxonomy" id="1245525"/>
    <lineage>
        <taxon>Bacteria</taxon>
        <taxon>Bacillati</taxon>
        <taxon>Bacillota</taxon>
        <taxon>Bacilli</taxon>
        <taxon>Bacillales</taxon>
        <taxon>Bacillaceae</taxon>
        <taxon>Compostibacillus</taxon>
    </lineage>
</organism>
<comment type="caution">
    <text evidence="3">The sequence shown here is derived from an EMBL/GenBank/DDBJ whole genome shotgun (WGS) entry which is preliminary data.</text>
</comment>
<dbReference type="SUPFAM" id="SSF56112">
    <property type="entry name" value="Protein kinase-like (PK-like)"/>
    <property type="match status" value="1"/>
</dbReference>
<keyword evidence="4" id="KW-1185">Reference proteome</keyword>
<evidence type="ECO:0000313" key="4">
    <source>
        <dbReference type="Proteomes" id="UP000602050"/>
    </source>
</evidence>
<dbReference type="Proteomes" id="UP000602050">
    <property type="component" value="Unassembled WGS sequence"/>
</dbReference>
<dbReference type="GO" id="GO:0009088">
    <property type="term" value="P:threonine biosynthetic process"/>
    <property type="evidence" value="ECO:0007669"/>
    <property type="project" value="TreeGrafter"/>
</dbReference>
<gene>
    <name evidence="3" type="ORF">GCM10010978_16650</name>
</gene>
<feature type="domain" description="Aminoglycoside phosphotransferase" evidence="2">
    <location>
        <begin position="38"/>
        <end position="273"/>
    </location>
</feature>
<reference evidence="3" key="2">
    <citation type="submission" date="2020-09" db="EMBL/GenBank/DDBJ databases">
        <authorList>
            <person name="Sun Q."/>
            <person name="Zhou Y."/>
        </authorList>
    </citation>
    <scope>NUCLEOTIDE SEQUENCE</scope>
    <source>
        <strain evidence="3">CGMCC 1.12360</strain>
    </source>
</reference>
<dbReference type="AlphaFoldDB" id="A0A8J2TKX7"/>
<dbReference type="PANTHER" id="PTHR21064:SF6">
    <property type="entry name" value="AMINOGLYCOSIDE PHOSPHOTRANSFERASE DOMAIN-CONTAINING PROTEIN"/>
    <property type="match status" value="1"/>
</dbReference>
<dbReference type="EMBL" id="BMEV01000026">
    <property type="protein sequence ID" value="GFZ75653.1"/>
    <property type="molecule type" value="Genomic_DNA"/>
</dbReference>
<evidence type="ECO:0000256" key="1">
    <source>
        <dbReference type="ARBA" id="ARBA00038240"/>
    </source>
</evidence>
<name>A0A8J2TKX7_9BACI</name>
<proteinExistence type="inferred from homology"/>
<protein>
    <submittedName>
        <fullName evidence="3">Aminoglycoside phosphotransferase</fullName>
    </submittedName>
</protein>
<dbReference type="InterPro" id="IPR011009">
    <property type="entry name" value="Kinase-like_dom_sf"/>
</dbReference>
<dbReference type="Pfam" id="PF01636">
    <property type="entry name" value="APH"/>
    <property type="match status" value="1"/>
</dbReference>
<evidence type="ECO:0000313" key="3">
    <source>
        <dbReference type="EMBL" id="GFZ75653.1"/>
    </source>
</evidence>
<dbReference type="RefSeq" id="WP_188391932.1">
    <property type="nucleotide sequence ID" value="NZ_BMEV01000026.1"/>
</dbReference>
<dbReference type="PANTHER" id="PTHR21064">
    <property type="entry name" value="AMINOGLYCOSIDE PHOSPHOTRANSFERASE DOMAIN-CONTAINING PROTEIN-RELATED"/>
    <property type="match status" value="1"/>
</dbReference>
<reference evidence="3" key="1">
    <citation type="journal article" date="2014" name="Int. J. Syst. Evol. Microbiol.">
        <title>Complete genome sequence of Corynebacterium casei LMG S-19264T (=DSM 44701T), isolated from a smear-ripened cheese.</title>
        <authorList>
            <consortium name="US DOE Joint Genome Institute (JGI-PGF)"/>
            <person name="Walter F."/>
            <person name="Albersmeier A."/>
            <person name="Kalinowski J."/>
            <person name="Ruckert C."/>
        </authorList>
    </citation>
    <scope>NUCLEOTIDE SEQUENCE</scope>
    <source>
        <strain evidence="3">CGMCC 1.12360</strain>
    </source>
</reference>
<accession>A0A8J2TKX7</accession>
<dbReference type="InterPro" id="IPR002575">
    <property type="entry name" value="Aminoglycoside_PTrfase"/>
</dbReference>
<dbReference type="Gene3D" id="3.90.1200.10">
    <property type="match status" value="1"/>
</dbReference>
<comment type="similarity">
    <text evidence="1">Belongs to the pseudomonas-type ThrB family.</text>
</comment>
<evidence type="ECO:0000259" key="2">
    <source>
        <dbReference type="Pfam" id="PF01636"/>
    </source>
</evidence>
<dbReference type="InterPro" id="IPR050249">
    <property type="entry name" value="Pseudomonas-type_ThrB"/>
</dbReference>